<feature type="compositionally biased region" description="Polar residues" evidence="1">
    <location>
        <begin position="10"/>
        <end position="33"/>
    </location>
</feature>
<evidence type="ECO:0000313" key="3">
    <source>
        <dbReference type="EMBL" id="OEV36738.1"/>
    </source>
</evidence>
<organism evidence="3 4">
    <name type="scientific">Kitasatospora aureofaciens</name>
    <name type="common">Streptomyces aureofaciens</name>
    <dbReference type="NCBI Taxonomy" id="1894"/>
    <lineage>
        <taxon>Bacteria</taxon>
        <taxon>Bacillati</taxon>
        <taxon>Actinomycetota</taxon>
        <taxon>Actinomycetes</taxon>
        <taxon>Kitasatosporales</taxon>
        <taxon>Streptomycetaceae</taxon>
        <taxon>Kitasatospora</taxon>
    </lineage>
</organism>
<reference evidence="4" key="4">
    <citation type="submission" date="2016-08" db="EMBL/GenBank/DDBJ databases">
        <title>Sequencing, assembly and comparative genomics of S. aureofaciens ATCC 10762.</title>
        <authorList>
            <person name="Gradnigo J.S."/>
            <person name="Johnson N."/>
            <person name="Somerville G.A."/>
        </authorList>
    </citation>
    <scope>NUCLEOTIDE SEQUENCE [LARGE SCALE GENOMIC DNA]</scope>
    <source>
        <strain evidence="4">ATCC 10762 / DSM 40127 / CCM 3239 / JCM 4008 / LMG 5968 / NBRC 12843 / NCIMB 8234 / A-377</strain>
    </source>
</reference>
<reference evidence="3 4" key="2">
    <citation type="submission" date="2014-07" db="EMBL/GenBank/DDBJ databases">
        <authorList>
            <person name="Zhang J.E."/>
            <person name="Yang H."/>
            <person name="Guo J."/>
            <person name="Deng Z."/>
            <person name="Luo H."/>
            <person name="Luo M."/>
            <person name="Zhao B."/>
        </authorList>
    </citation>
    <scope>NUCLEOTIDE SEQUENCE [LARGE SCALE GENOMIC DNA]</scope>
    <source>
        <strain evidence="3">ATCC 10762</strain>
        <strain evidence="4">ATCC 10762 / DSM 40127 / CCM 3239 / JCM 4008 / LMG 5968 / NBRC 12843 / NCIMB 8234 / A-377</strain>
    </source>
</reference>
<dbReference type="EMBL" id="BMUB01000004">
    <property type="protein sequence ID" value="GGU69730.1"/>
    <property type="molecule type" value="Genomic_DNA"/>
</dbReference>
<accession>A0A1E7N7T8</accession>
<gene>
    <name evidence="2" type="ORF">GCM10010502_21230</name>
    <name evidence="3" type="ORF">HS99_0027325</name>
</gene>
<evidence type="ECO:0000313" key="4">
    <source>
        <dbReference type="Proteomes" id="UP000037395"/>
    </source>
</evidence>
<dbReference type="AlphaFoldDB" id="A0A1E7N7T8"/>
<proteinExistence type="predicted"/>
<dbReference type="Proteomes" id="UP000037395">
    <property type="component" value="Unassembled WGS sequence"/>
</dbReference>
<evidence type="ECO:0000313" key="2">
    <source>
        <dbReference type="EMBL" id="GGU69730.1"/>
    </source>
</evidence>
<protein>
    <submittedName>
        <fullName evidence="3">Uncharacterized protein</fullName>
    </submittedName>
</protein>
<feature type="region of interest" description="Disordered" evidence="1">
    <location>
        <begin position="1"/>
        <end position="45"/>
    </location>
</feature>
<name>A0A1E7N7T8_KITAU</name>
<reference evidence="3" key="3">
    <citation type="submission" date="2016-08" db="EMBL/GenBank/DDBJ databases">
        <title>Sequencing, Assembly and Comparative Genomics of S. aureofaciens ATCC 10762.</title>
        <authorList>
            <person name="Gradnigo J.S."/>
            <person name="Johnson N."/>
            <person name="Somerville G.A."/>
        </authorList>
    </citation>
    <scope>NUCLEOTIDE SEQUENCE [LARGE SCALE GENOMIC DNA]</scope>
    <source>
        <strain evidence="3">ATCC 10762</strain>
    </source>
</reference>
<reference evidence="2" key="5">
    <citation type="submission" date="2020-09" db="EMBL/GenBank/DDBJ databases">
        <authorList>
            <person name="Sun Q."/>
            <person name="Ohkuma M."/>
        </authorList>
    </citation>
    <scope>NUCLEOTIDE SEQUENCE</scope>
    <source>
        <strain evidence="2">JCM 4434</strain>
    </source>
</reference>
<keyword evidence="4" id="KW-1185">Reference proteome</keyword>
<evidence type="ECO:0000256" key="1">
    <source>
        <dbReference type="SAM" id="MobiDB-lite"/>
    </source>
</evidence>
<dbReference type="Proteomes" id="UP000610124">
    <property type="component" value="Unassembled WGS sequence"/>
</dbReference>
<accession>A0A8H9HJI0</accession>
<dbReference type="EMBL" id="JPRF03000023">
    <property type="protein sequence ID" value="OEV36738.1"/>
    <property type="molecule type" value="Genomic_DNA"/>
</dbReference>
<dbReference type="RefSeq" id="WP_030552941.1">
    <property type="nucleotide sequence ID" value="NZ_JBITZR010000003.1"/>
</dbReference>
<reference evidence="2" key="1">
    <citation type="journal article" date="2014" name="Int. J. Syst. Evol. Microbiol.">
        <title>Complete genome sequence of Corynebacterium casei LMG S-19264T (=DSM 44701T), isolated from a smear-ripened cheese.</title>
        <authorList>
            <consortium name="US DOE Joint Genome Institute (JGI-PGF)"/>
            <person name="Walter F."/>
            <person name="Albersmeier A."/>
            <person name="Kalinowski J."/>
            <person name="Ruckert C."/>
        </authorList>
    </citation>
    <scope>NUCLEOTIDE SEQUENCE</scope>
    <source>
        <strain evidence="2">JCM 4434</strain>
    </source>
</reference>
<sequence>MVMLPECRRSGQSHGQIAAQTVLTGPSTATSRQPPDPAPPCDFDAPYPEAGRYSPYLSPKEVPKVFPKCGHHRGHRVFGPRPAAVANHCSSAGPTVGRVGPR</sequence>
<comment type="caution">
    <text evidence="3">The sequence shown here is derived from an EMBL/GenBank/DDBJ whole genome shotgun (WGS) entry which is preliminary data.</text>
</comment>